<dbReference type="AlphaFoldDB" id="A0A6H5GA85"/>
<feature type="non-terminal residue" evidence="2">
    <location>
        <position position="1"/>
    </location>
</feature>
<feature type="region of interest" description="Disordered" evidence="1">
    <location>
        <begin position="330"/>
        <end position="369"/>
    </location>
</feature>
<protein>
    <submittedName>
        <fullName evidence="2">Uncharacterized protein</fullName>
    </submittedName>
</protein>
<organism evidence="2 3">
    <name type="scientific">Nesidiocoris tenuis</name>
    <dbReference type="NCBI Taxonomy" id="355587"/>
    <lineage>
        <taxon>Eukaryota</taxon>
        <taxon>Metazoa</taxon>
        <taxon>Ecdysozoa</taxon>
        <taxon>Arthropoda</taxon>
        <taxon>Hexapoda</taxon>
        <taxon>Insecta</taxon>
        <taxon>Pterygota</taxon>
        <taxon>Neoptera</taxon>
        <taxon>Paraneoptera</taxon>
        <taxon>Hemiptera</taxon>
        <taxon>Heteroptera</taxon>
        <taxon>Panheteroptera</taxon>
        <taxon>Cimicomorpha</taxon>
        <taxon>Miridae</taxon>
        <taxon>Dicyphina</taxon>
        <taxon>Nesidiocoris</taxon>
    </lineage>
</organism>
<keyword evidence="3" id="KW-1185">Reference proteome</keyword>
<dbReference type="EMBL" id="CADCXU010009051">
    <property type="protein sequence ID" value="CAA9999792.1"/>
    <property type="molecule type" value="Genomic_DNA"/>
</dbReference>
<dbReference type="Proteomes" id="UP000479000">
    <property type="component" value="Unassembled WGS sequence"/>
</dbReference>
<sequence length="455" mass="50353">FSQRCHQFLTLKGCQNESEWKYWNRPKIENRNGASEKTFSYTHSPTQNHFLNNCLCVDTDRAEAEGTNDGPVLADDCAAAVPRPGTGPDSGDAGVCGAALEAAAEVPEVTCWCRSRRSSDVGGAAWCPGKRAEYWNRWSRRPKCEAYGCSADSSTISYCAAAVRLESAKCNLGMRRKQRLMAWQEFKRFCPSGHPQGLPSSCKSRRSILTMAVRTKALEWNATGRKKRTPFDAQICKNSGLTSGGAALPLGIGGRIMKFEVWVVIELVVPVCVRLCLVRCSLRRKALPHSPHLQGVSPGTGSESLEKSRSKAGFTWRTVDRIRSASHWSTEERAPFTTATTPRALSRRPMRGRPYRPDPVNRTPLGNTSDIWSKRRKKIDQGMRIGEIEGFPSDFNWNIDLIKATVKSSMDTSAVRTVQVDAEFCSTCMDPGVDSKEFLSHESLAADKASVRPLP</sequence>
<evidence type="ECO:0000313" key="3">
    <source>
        <dbReference type="Proteomes" id="UP000479000"/>
    </source>
</evidence>
<gene>
    <name evidence="2" type="ORF">NTEN_LOCUS6044</name>
</gene>
<evidence type="ECO:0000256" key="1">
    <source>
        <dbReference type="SAM" id="MobiDB-lite"/>
    </source>
</evidence>
<evidence type="ECO:0000313" key="2">
    <source>
        <dbReference type="EMBL" id="CAA9999792.1"/>
    </source>
</evidence>
<feature type="compositionally biased region" description="Basic residues" evidence="1">
    <location>
        <begin position="345"/>
        <end position="354"/>
    </location>
</feature>
<proteinExistence type="predicted"/>
<reference evidence="2 3" key="1">
    <citation type="submission" date="2020-02" db="EMBL/GenBank/DDBJ databases">
        <authorList>
            <person name="Ferguson B K."/>
        </authorList>
    </citation>
    <scope>NUCLEOTIDE SEQUENCE [LARGE SCALE GENOMIC DNA]</scope>
</reference>
<name>A0A6H5GA85_9HEMI</name>
<feature type="region of interest" description="Disordered" evidence="1">
    <location>
        <begin position="289"/>
        <end position="309"/>
    </location>
</feature>
<accession>A0A6H5GA85</accession>